<dbReference type="Pfam" id="PF02633">
    <property type="entry name" value="Creatininase"/>
    <property type="match status" value="1"/>
</dbReference>
<evidence type="ECO:0000256" key="2">
    <source>
        <dbReference type="ARBA" id="ARBA00022723"/>
    </source>
</evidence>
<organism evidence="6 7">
    <name type="scientific">Fuscovulum ytuae</name>
    <dbReference type="NCBI Taxonomy" id="3042299"/>
    <lineage>
        <taxon>Bacteria</taxon>
        <taxon>Pseudomonadati</taxon>
        <taxon>Pseudomonadota</taxon>
        <taxon>Alphaproteobacteria</taxon>
        <taxon>Rhodobacterales</taxon>
        <taxon>Paracoccaceae</taxon>
        <taxon>Fuscovulum</taxon>
    </lineage>
</organism>
<reference evidence="6 7" key="1">
    <citation type="submission" date="2023-04" db="EMBL/GenBank/DDBJ databases">
        <title>YMD61, complete Genome.</title>
        <authorList>
            <person name="Zhang J."/>
        </authorList>
    </citation>
    <scope>NUCLEOTIDE SEQUENCE [LARGE SCALE GENOMIC DNA]</scope>
    <source>
        <strain evidence="6 7">YMD61</strain>
    </source>
</reference>
<protein>
    <submittedName>
        <fullName evidence="6">Creatininase family protein</fullName>
    </submittedName>
</protein>
<comment type="similarity">
    <text evidence="5">Belongs to the creatininase superfamily.</text>
</comment>
<comment type="cofactor">
    <cofactor evidence="1">
        <name>Zn(2+)</name>
        <dbReference type="ChEBI" id="CHEBI:29105"/>
    </cofactor>
</comment>
<name>A0ABY8Q9Z6_9RHOB</name>
<keyword evidence="3" id="KW-0378">Hydrolase</keyword>
<evidence type="ECO:0000256" key="4">
    <source>
        <dbReference type="ARBA" id="ARBA00022833"/>
    </source>
</evidence>
<dbReference type="Proteomes" id="UP001230978">
    <property type="component" value="Chromosome"/>
</dbReference>
<evidence type="ECO:0000256" key="3">
    <source>
        <dbReference type="ARBA" id="ARBA00022801"/>
    </source>
</evidence>
<evidence type="ECO:0000256" key="1">
    <source>
        <dbReference type="ARBA" id="ARBA00001947"/>
    </source>
</evidence>
<evidence type="ECO:0000313" key="7">
    <source>
        <dbReference type="Proteomes" id="UP001230978"/>
    </source>
</evidence>
<dbReference type="InterPro" id="IPR003785">
    <property type="entry name" value="Creatininase/forma_Hydrolase"/>
</dbReference>
<dbReference type="InterPro" id="IPR024087">
    <property type="entry name" value="Creatininase-like_sf"/>
</dbReference>
<keyword evidence="2" id="KW-0479">Metal-binding</keyword>
<dbReference type="Gene3D" id="3.40.50.10310">
    <property type="entry name" value="Creatininase"/>
    <property type="match status" value="1"/>
</dbReference>
<evidence type="ECO:0000313" key="6">
    <source>
        <dbReference type="EMBL" id="WGV17523.1"/>
    </source>
</evidence>
<keyword evidence="7" id="KW-1185">Reference proteome</keyword>
<evidence type="ECO:0000256" key="5">
    <source>
        <dbReference type="ARBA" id="ARBA00024029"/>
    </source>
</evidence>
<proteinExistence type="inferred from homology"/>
<dbReference type="EMBL" id="CP124535">
    <property type="protein sequence ID" value="WGV17523.1"/>
    <property type="molecule type" value="Genomic_DNA"/>
</dbReference>
<accession>A0ABY8Q9Z6</accession>
<dbReference type="PANTHER" id="PTHR35005:SF1">
    <property type="entry name" value="2-AMINO-5-FORMYLAMINO-6-RIBOSYLAMINOPYRIMIDIN-4(3H)-ONE 5'-MONOPHOSPHATE DEFORMYLASE"/>
    <property type="match status" value="1"/>
</dbReference>
<dbReference type="PANTHER" id="PTHR35005">
    <property type="entry name" value="3-DEHYDRO-SCYLLO-INOSOSE HYDROLASE"/>
    <property type="match status" value="1"/>
</dbReference>
<dbReference type="SUPFAM" id="SSF102215">
    <property type="entry name" value="Creatininase"/>
    <property type="match status" value="1"/>
</dbReference>
<keyword evidence="4" id="KW-0862">Zinc</keyword>
<gene>
    <name evidence="6" type="ORF">QF092_06970</name>
</gene>
<sequence length="245" mass="26637">MRYDRMRPHQVQAAIAAGTPVILPLGVMEHHGGHLPAGVDLLAVTEILDRLGDEVITLPPFAYGAASHAVAGPEHGTTLHIDATALTPFFEALCASLLKAGFRNIHAVIHHQSENIAQGMPTDLSFRLAARNAIFRHLEAERGAGWWGRRDMADYYAQHAEGSDPFNWIRLHPLFPKNDVFPFDHAGEGETALMLALAPDTVAMDRVAEGHPWWTETAPRATAAKGEEGIALALAHLRQVLGLTP</sequence>
<dbReference type="RefSeq" id="WP_281468894.1">
    <property type="nucleotide sequence ID" value="NZ_CP124535.1"/>
</dbReference>